<accession>A0A6B2NVH0</accession>
<comment type="caution">
    <text evidence="1">The sequence shown here is derived from an EMBL/GenBank/DDBJ whole genome shotgun (WGS) entry which is preliminary data.</text>
</comment>
<sequence length="54" mass="6826">MPSRDHHVLMARKLERWSVPQTLRNWEIERELAARREARPRRLHLLRWMAARWR</sequence>
<reference evidence="1" key="1">
    <citation type="submission" date="2020-02" db="EMBL/GenBank/DDBJ databases">
        <title>Delineation of the pyrene-degrading pathway in Roseobacter clade bacteria by genomic analysis.</title>
        <authorList>
            <person name="Zhou H."/>
            <person name="Wang H."/>
        </authorList>
    </citation>
    <scope>NUCLEOTIDE SEQUENCE</scope>
    <source>
        <strain evidence="1">PrR005</strain>
    </source>
</reference>
<gene>
    <name evidence="1" type="ORF">G0P99_16870</name>
</gene>
<dbReference type="EMBL" id="JAAGOX010000032">
    <property type="protein sequence ID" value="NDW46627.1"/>
    <property type="molecule type" value="Genomic_DNA"/>
</dbReference>
<dbReference type="RefSeq" id="WP_164131644.1">
    <property type="nucleotide sequence ID" value="NZ_JAAGOX010000032.1"/>
</dbReference>
<name>A0A6B2NVH0_9RHOB</name>
<evidence type="ECO:0000313" key="1">
    <source>
        <dbReference type="EMBL" id="NDW46627.1"/>
    </source>
</evidence>
<protein>
    <submittedName>
        <fullName evidence="1">Uncharacterized protein</fullName>
    </submittedName>
</protein>
<dbReference type="AlphaFoldDB" id="A0A6B2NVH0"/>
<organism evidence="1">
    <name type="scientific">Ruegeria sp. PrR005</name>
    <dbReference type="NCBI Taxonomy" id="2706882"/>
    <lineage>
        <taxon>Bacteria</taxon>
        <taxon>Pseudomonadati</taxon>
        <taxon>Pseudomonadota</taxon>
        <taxon>Alphaproteobacteria</taxon>
        <taxon>Rhodobacterales</taxon>
        <taxon>Roseobacteraceae</taxon>
        <taxon>Ruegeria</taxon>
    </lineage>
</organism>
<proteinExistence type="predicted"/>